<dbReference type="InterPro" id="IPR037523">
    <property type="entry name" value="VOC_core"/>
</dbReference>
<dbReference type="SUPFAM" id="SSF54593">
    <property type="entry name" value="Glyoxalase/Bleomycin resistance protein/Dihydroxybiphenyl dioxygenase"/>
    <property type="match status" value="1"/>
</dbReference>
<dbReference type="Pfam" id="PF00903">
    <property type="entry name" value="Glyoxalase"/>
    <property type="match status" value="1"/>
</dbReference>
<feature type="domain" description="VOC" evidence="4">
    <location>
        <begin position="12"/>
        <end position="140"/>
    </location>
</feature>
<reference evidence="5" key="1">
    <citation type="journal article" date="2024" name="Antonie Van Leeuwenhoek">
        <title>Bradyrhizobium ontarionense sp. nov., a novel bacterial symbiont isolated from Aeschynomene indica (Indian jointvetch), harbours photosynthesis, nitrogen fixation and nitrous oxide (N2O) reductase genes.</title>
        <authorList>
            <person name="Bromfield E.S.P."/>
            <person name="Cloutier S."/>
        </authorList>
    </citation>
    <scope>NUCLEOTIDE SEQUENCE</scope>
    <source>
        <strain evidence="5">A19</strain>
    </source>
</reference>
<dbReference type="InterPro" id="IPR000335">
    <property type="entry name" value="Bleomycin-R"/>
</dbReference>
<dbReference type="PROSITE" id="PS51819">
    <property type="entry name" value="VOC"/>
    <property type="match status" value="1"/>
</dbReference>
<protein>
    <recommendedName>
        <fullName evidence="2">Bleomycin resistance protein</fullName>
    </recommendedName>
</protein>
<dbReference type="Proteomes" id="UP001431010">
    <property type="component" value="Chromosome"/>
</dbReference>
<keyword evidence="6" id="KW-1185">Reference proteome</keyword>
<dbReference type="Gene3D" id="3.10.180.10">
    <property type="entry name" value="2,3-Dihydroxybiphenyl 1,2-Dioxygenase, domain 1"/>
    <property type="match status" value="1"/>
</dbReference>
<evidence type="ECO:0000313" key="5">
    <source>
        <dbReference type="EMBL" id="UFZ03357.1"/>
    </source>
</evidence>
<gene>
    <name evidence="5" type="ORF">LQG66_29645</name>
</gene>
<dbReference type="RefSeq" id="WP_231319379.1">
    <property type="nucleotide sequence ID" value="NZ_CP088156.1"/>
</dbReference>
<dbReference type="EMBL" id="CP088156">
    <property type="protein sequence ID" value="UFZ03357.1"/>
    <property type="molecule type" value="Genomic_DNA"/>
</dbReference>
<organism evidence="5 6">
    <name type="scientific">Bradyrhizobium ontarionense</name>
    <dbReference type="NCBI Taxonomy" id="2898149"/>
    <lineage>
        <taxon>Bacteria</taxon>
        <taxon>Pseudomonadati</taxon>
        <taxon>Pseudomonadota</taxon>
        <taxon>Alphaproteobacteria</taxon>
        <taxon>Hyphomicrobiales</taxon>
        <taxon>Nitrobacteraceae</taxon>
        <taxon>Bradyrhizobium</taxon>
    </lineage>
</organism>
<dbReference type="CDD" id="cd08349">
    <property type="entry name" value="BLMA_like"/>
    <property type="match status" value="1"/>
</dbReference>
<evidence type="ECO:0000256" key="1">
    <source>
        <dbReference type="ARBA" id="ARBA00011051"/>
    </source>
</evidence>
<evidence type="ECO:0000259" key="4">
    <source>
        <dbReference type="PROSITE" id="PS51819"/>
    </source>
</evidence>
<evidence type="ECO:0000313" key="6">
    <source>
        <dbReference type="Proteomes" id="UP001431010"/>
    </source>
</evidence>
<evidence type="ECO:0000256" key="3">
    <source>
        <dbReference type="ARBA" id="ARBA00023251"/>
    </source>
</evidence>
<comment type="similarity">
    <text evidence="1">Belongs to the bleomycin resistance protein family.</text>
</comment>
<sequence>MTVSSDRLPTGGFAPLVPELDVSDLGASKSFWCDLLGFRIAYQRPEDRFMYIELQGAQVMLMQHNGNWETGPLERPFGRGINFQIVVDDVDPMLAALAQANWPLFEKCREAWYRVGERARGQRQFLVQDPDGYLLRFAQDLGLR</sequence>
<proteinExistence type="inferred from homology"/>
<name>A0ABY3R8K3_9BRAD</name>
<evidence type="ECO:0000256" key="2">
    <source>
        <dbReference type="ARBA" id="ARBA00021572"/>
    </source>
</evidence>
<accession>A0ABY3R8K3</accession>
<keyword evidence="3" id="KW-0046">Antibiotic resistance</keyword>
<dbReference type="InterPro" id="IPR029068">
    <property type="entry name" value="Glyas_Bleomycin-R_OHBP_Dase"/>
</dbReference>
<dbReference type="InterPro" id="IPR004360">
    <property type="entry name" value="Glyas_Fos-R_dOase_dom"/>
</dbReference>